<dbReference type="GeneID" id="26909147"/>
<name>A0A0M9FS32_LEPPY</name>
<organism evidence="5 6">
    <name type="scientific">Leptomonas pyrrhocoris</name>
    <name type="common">Firebug parasite</name>
    <dbReference type="NCBI Taxonomy" id="157538"/>
    <lineage>
        <taxon>Eukaryota</taxon>
        <taxon>Discoba</taxon>
        <taxon>Euglenozoa</taxon>
        <taxon>Kinetoplastea</taxon>
        <taxon>Metakinetoplastina</taxon>
        <taxon>Trypanosomatida</taxon>
        <taxon>Trypanosomatidae</taxon>
        <taxon>Leishmaniinae</taxon>
        <taxon>Leptomonas</taxon>
    </lineage>
</organism>
<dbReference type="OrthoDB" id="1711136at2759"/>
<keyword evidence="6" id="KW-1185">Reference proteome</keyword>
<dbReference type="EMBL" id="LGTL01000027">
    <property type="protein sequence ID" value="KPA74847.1"/>
    <property type="molecule type" value="Genomic_DNA"/>
</dbReference>
<accession>A0A0M9FS32</accession>
<evidence type="ECO:0000256" key="2">
    <source>
        <dbReference type="PROSITE-ProRule" id="PRU00175"/>
    </source>
</evidence>
<dbReference type="PROSITE" id="PS50088">
    <property type="entry name" value="ANK_REPEAT"/>
    <property type="match status" value="1"/>
</dbReference>
<dbReference type="RefSeq" id="XP_015653285.1">
    <property type="nucleotide sequence ID" value="XM_015808000.1"/>
</dbReference>
<evidence type="ECO:0000313" key="5">
    <source>
        <dbReference type="EMBL" id="KPA74847.1"/>
    </source>
</evidence>
<keyword evidence="2" id="KW-0862">Zinc</keyword>
<feature type="region of interest" description="Disordered" evidence="3">
    <location>
        <begin position="789"/>
        <end position="853"/>
    </location>
</feature>
<sequence length="921" mass="97716">MEFRLAAEGNTDELRQWLRAHPERVNVPAQGSNMTLLYTTISNANRTDLASLQAGNSRYLNTVRMLCEEYKADVLAPNGGNYNTALHLAASVGQTEIVRYLVDVLHTPIDRANVFGERPVQMAERGGFAECVGILQRAAAQRDRVATNAAAAPTALVAASAGANSGDAASRFQSMMVSDSDDDDHDAEQHGHLHGGSNNDHRPCQLHRANSTGVGSQPQSDGIVVPRSAPLGPLPHSSNPQMGHALLPPTKVPTSRVSAAGDGGSFGGNSKEPKIPKRVPKLGSFGSRCGESTSSVGAAAETPSAPLLPQPVRPRKEYDISRSRILANPDLQGFRSAYGDGFKYIQCRDHYEIRGILPYTYRGTVYYTPVIISVYAPGAANDSLSTPTGTNAASADCGRETPGSASDLNAPPGAPGASQKSSVPDDSTGGPAEVYCRYRVCLNMQSLNDFAVSRKAEYIDPISGAIIPAPGDDKYQTLTAYIRNVVVRSFECVPPLITPTSNYAFPVRPNVSQLGAADNADPYRHHHSHNAPAFMRNALPSRTAAHVRCATILRDLSRFGDGLGRYFPAHHRLVVYVPVFSEHKAAVLAVPQDRPYTTTVDQYSMPASPGGGANDLRSLAYPSGMHADDHKNATSSSTHSSGRGPKKAVTQQVAVEAVAELQVRVWIQFHPTTGTGAATADAAAVDGQEVGGGIYAYPPRIYLVDAAANLPVELRGSSLPTPNTLTGPCFASLLRDRDTGEVEPATIRLSQESWSAQGSVYDILVELQRVLRDAVESFAIRYAGRQPAAAPAQHSDATADVHGRGGGGGASGAPANTERSPAASPLDTFFTSPTTQSPQPMSGQSGSQSSTAATAVASSKDAAGRCLYCYQKLQTRSLLQPCGHDGLCGLCVQRLQSHCREEVFACPVCRSAVRNVMDVFL</sequence>
<keyword evidence="2" id="KW-0479">Metal-binding</keyword>
<keyword evidence="2" id="KW-0863">Zinc-finger</keyword>
<gene>
    <name evidence="5" type="ORF">ABB37_08864</name>
</gene>
<dbReference type="OMA" id="QCSDHYE"/>
<evidence type="ECO:0000256" key="3">
    <source>
        <dbReference type="SAM" id="MobiDB-lite"/>
    </source>
</evidence>
<dbReference type="InterPro" id="IPR002110">
    <property type="entry name" value="Ankyrin_rpt"/>
</dbReference>
<dbReference type="RefSeq" id="XP_015653286.1">
    <property type="nucleotide sequence ID" value="XM_015808001.1"/>
</dbReference>
<evidence type="ECO:0000256" key="1">
    <source>
        <dbReference type="PROSITE-ProRule" id="PRU00023"/>
    </source>
</evidence>
<proteinExistence type="predicted"/>
<dbReference type="VEuPathDB" id="TriTrypDB:LpyrH10_27_0190"/>
<feature type="repeat" description="ANK" evidence="1">
    <location>
        <begin position="81"/>
        <end position="103"/>
    </location>
</feature>
<dbReference type="Gene3D" id="1.25.40.20">
    <property type="entry name" value="Ankyrin repeat-containing domain"/>
    <property type="match status" value="1"/>
</dbReference>
<dbReference type="InterPro" id="IPR001841">
    <property type="entry name" value="Znf_RING"/>
</dbReference>
<dbReference type="PROSITE" id="PS50297">
    <property type="entry name" value="ANK_REP_REGION"/>
    <property type="match status" value="1"/>
</dbReference>
<dbReference type="SUPFAM" id="SSF48403">
    <property type="entry name" value="Ankyrin repeat"/>
    <property type="match status" value="1"/>
</dbReference>
<dbReference type="EMBL" id="LGTL01000027">
    <property type="protein sequence ID" value="KPA74846.1"/>
    <property type="molecule type" value="Genomic_DNA"/>
</dbReference>
<feature type="region of interest" description="Disordered" evidence="3">
    <location>
        <begin position="603"/>
        <end position="649"/>
    </location>
</feature>
<comment type="caution">
    <text evidence="5">The sequence shown here is derived from an EMBL/GenBank/DDBJ whole genome shotgun (WGS) entry which is preliminary data.</text>
</comment>
<keyword evidence="1" id="KW-0040">ANK repeat</keyword>
<feature type="compositionally biased region" description="Low complexity" evidence="3">
    <location>
        <begin position="831"/>
        <end position="853"/>
    </location>
</feature>
<dbReference type="GO" id="GO:0008270">
    <property type="term" value="F:zinc ion binding"/>
    <property type="evidence" value="ECO:0007669"/>
    <property type="project" value="UniProtKB-KW"/>
</dbReference>
<dbReference type="SUPFAM" id="SSF57850">
    <property type="entry name" value="RING/U-box"/>
    <property type="match status" value="1"/>
</dbReference>
<reference evidence="5 6" key="1">
    <citation type="submission" date="2015-07" db="EMBL/GenBank/DDBJ databases">
        <title>High-quality genome of monoxenous trypanosomatid Leptomonas pyrrhocoris.</title>
        <authorList>
            <person name="Flegontov P."/>
            <person name="Butenko A."/>
            <person name="Firsov S."/>
            <person name="Vlcek C."/>
            <person name="Logacheva M.D."/>
            <person name="Field M."/>
            <person name="Filatov D."/>
            <person name="Flegontova O."/>
            <person name="Gerasimov E."/>
            <person name="Jackson A.P."/>
            <person name="Kelly S."/>
            <person name="Opperdoes F."/>
            <person name="O'Reilly A."/>
            <person name="Votypka J."/>
            <person name="Yurchenko V."/>
            <person name="Lukes J."/>
        </authorList>
    </citation>
    <scope>NUCLEOTIDE SEQUENCE [LARGE SCALE GENOMIC DNA]</scope>
    <source>
        <strain evidence="5">H10</strain>
    </source>
</reference>
<dbReference type="Gene3D" id="3.30.40.10">
    <property type="entry name" value="Zinc/RING finger domain, C3HC4 (zinc finger)"/>
    <property type="match status" value="1"/>
</dbReference>
<feature type="region of interest" description="Disordered" evidence="3">
    <location>
        <begin position="177"/>
        <end position="316"/>
    </location>
</feature>
<evidence type="ECO:0000313" key="6">
    <source>
        <dbReference type="Proteomes" id="UP000037923"/>
    </source>
</evidence>
<feature type="compositionally biased region" description="Polar residues" evidence="3">
    <location>
        <begin position="208"/>
        <end position="220"/>
    </location>
</feature>
<dbReference type="PROSITE" id="PS50089">
    <property type="entry name" value="ZF_RING_2"/>
    <property type="match status" value="1"/>
</dbReference>
<feature type="domain" description="RING-type" evidence="4">
    <location>
        <begin position="866"/>
        <end position="910"/>
    </location>
</feature>
<dbReference type="Proteomes" id="UP000037923">
    <property type="component" value="Unassembled WGS sequence"/>
</dbReference>
<dbReference type="Pfam" id="PF12796">
    <property type="entry name" value="Ank_2"/>
    <property type="match status" value="1"/>
</dbReference>
<protein>
    <recommendedName>
        <fullName evidence="4">RING-type domain-containing protein</fullName>
    </recommendedName>
</protein>
<dbReference type="AlphaFoldDB" id="A0A0M9FS32"/>
<dbReference type="InterPro" id="IPR013083">
    <property type="entry name" value="Znf_RING/FYVE/PHD"/>
</dbReference>
<dbReference type="InterPro" id="IPR036770">
    <property type="entry name" value="Ankyrin_rpt-contain_sf"/>
</dbReference>
<feature type="region of interest" description="Disordered" evidence="3">
    <location>
        <begin position="386"/>
        <end position="429"/>
    </location>
</feature>
<evidence type="ECO:0000259" key="4">
    <source>
        <dbReference type="PROSITE" id="PS50089"/>
    </source>
</evidence>